<evidence type="ECO:0000313" key="3">
    <source>
        <dbReference type="Proteomes" id="UP001527866"/>
    </source>
</evidence>
<dbReference type="GO" id="GO:0016787">
    <property type="term" value="F:hydrolase activity"/>
    <property type="evidence" value="ECO:0007669"/>
    <property type="project" value="UniProtKB-KW"/>
</dbReference>
<dbReference type="Gene3D" id="3.40.50.1820">
    <property type="entry name" value="alpha/beta hydrolase"/>
    <property type="match status" value="1"/>
</dbReference>
<dbReference type="PANTHER" id="PTHR43798:SF33">
    <property type="entry name" value="HYDROLASE, PUTATIVE (AFU_ORTHOLOGUE AFUA_2G14860)-RELATED"/>
    <property type="match status" value="1"/>
</dbReference>
<evidence type="ECO:0000313" key="2">
    <source>
        <dbReference type="EMBL" id="MDA2811565.1"/>
    </source>
</evidence>
<dbReference type="InterPro" id="IPR029058">
    <property type="entry name" value="AB_hydrolase_fold"/>
</dbReference>
<comment type="caution">
    <text evidence="2">The sequence shown here is derived from an EMBL/GenBank/DDBJ whole genome shotgun (WGS) entry which is preliminary data.</text>
</comment>
<accession>A0ABT4U539</accession>
<dbReference type="SUPFAM" id="SSF53474">
    <property type="entry name" value="alpha/beta-Hydrolases"/>
    <property type="match status" value="1"/>
</dbReference>
<dbReference type="Proteomes" id="UP001527866">
    <property type="component" value="Unassembled WGS sequence"/>
</dbReference>
<evidence type="ECO:0000259" key="1">
    <source>
        <dbReference type="Pfam" id="PF12697"/>
    </source>
</evidence>
<feature type="domain" description="AB hydrolase-1" evidence="1">
    <location>
        <begin position="24"/>
        <end position="253"/>
    </location>
</feature>
<dbReference type="PRINTS" id="PR00111">
    <property type="entry name" value="ABHYDROLASE"/>
</dbReference>
<protein>
    <submittedName>
        <fullName evidence="2">Alpha/beta hydrolase</fullName>
    </submittedName>
</protein>
<sequence>MTMLSLDDGDIHIRQDGPGDAPALLLLHGTASSTRCWDTLVPELRGAHRVLRSDLLGHGRSGEPSAGGYAVPRQARRVGRALDLLGVGRVVAVGHSSGGAVATALAEERPGLVAGIVLIGTGPRPAAFTGAQAPAIGPDDWPPPEEAIRALVAAGFARADTPVPQELVDDARGMSHRAFTESMRATTEYMEQEALPERLARRGVPLTVVFGDRDPRWRPASAAEYRAVPGARVHMLPGVGHFPFIEDRARTAALLADAAGKANVTPQ</sequence>
<reference evidence="2 3" key="1">
    <citation type="submission" date="2023-01" db="EMBL/GenBank/DDBJ databases">
        <title>Draft genome sequence of Nocardiopsis sp. RSe5-2 isolated from halophytes.</title>
        <authorList>
            <person name="Duangmal K."/>
            <person name="Chantavorakit T."/>
        </authorList>
    </citation>
    <scope>NUCLEOTIDE SEQUENCE [LARGE SCALE GENOMIC DNA]</scope>
    <source>
        <strain evidence="2 3">RSe5-2</strain>
    </source>
</reference>
<dbReference type="EMBL" id="JAQFWQ010000031">
    <property type="protein sequence ID" value="MDA2811565.1"/>
    <property type="molecule type" value="Genomic_DNA"/>
</dbReference>
<dbReference type="PANTHER" id="PTHR43798">
    <property type="entry name" value="MONOACYLGLYCEROL LIPASE"/>
    <property type="match status" value="1"/>
</dbReference>
<proteinExistence type="predicted"/>
<dbReference type="Pfam" id="PF12697">
    <property type="entry name" value="Abhydrolase_6"/>
    <property type="match status" value="1"/>
</dbReference>
<dbReference type="RefSeq" id="WP_270686017.1">
    <property type="nucleotide sequence ID" value="NZ_JAQFWQ010000031.1"/>
</dbReference>
<organism evidence="2 3">
    <name type="scientific">Nocardiopsis endophytica</name>
    <dbReference type="NCBI Taxonomy" id="3018445"/>
    <lineage>
        <taxon>Bacteria</taxon>
        <taxon>Bacillati</taxon>
        <taxon>Actinomycetota</taxon>
        <taxon>Actinomycetes</taxon>
        <taxon>Streptosporangiales</taxon>
        <taxon>Nocardiopsidaceae</taxon>
        <taxon>Nocardiopsis</taxon>
    </lineage>
</organism>
<gene>
    <name evidence="2" type="ORF">O4J56_13065</name>
</gene>
<dbReference type="InterPro" id="IPR050266">
    <property type="entry name" value="AB_hydrolase_sf"/>
</dbReference>
<keyword evidence="3" id="KW-1185">Reference proteome</keyword>
<keyword evidence="2" id="KW-0378">Hydrolase</keyword>
<name>A0ABT4U539_9ACTN</name>
<dbReference type="InterPro" id="IPR000073">
    <property type="entry name" value="AB_hydrolase_1"/>
</dbReference>